<organism evidence="1 2">
    <name type="scientific">Methanothermobacter tenebrarum</name>
    <dbReference type="NCBI Taxonomy" id="680118"/>
    <lineage>
        <taxon>Archaea</taxon>
        <taxon>Methanobacteriati</taxon>
        <taxon>Methanobacteriota</taxon>
        <taxon>Methanomada group</taxon>
        <taxon>Methanobacteria</taxon>
        <taxon>Methanobacteriales</taxon>
        <taxon>Methanobacteriaceae</taxon>
        <taxon>Methanothermobacter</taxon>
    </lineage>
</organism>
<evidence type="ECO:0000313" key="1">
    <source>
        <dbReference type="EMBL" id="RAO79030.1"/>
    </source>
</evidence>
<keyword evidence="2" id="KW-1185">Reference proteome</keyword>
<dbReference type="AlphaFoldDB" id="A0A328PBH1"/>
<dbReference type="Proteomes" id="UP000249782">
    <property type="component" value="Unassembled WGS sequence"/>
</dbReference>
<name>A0A328PBH1_9EURY</name>
<sequence length="65" mass="7736">MRMFLECETAPHQGELGEAETMILDRKDDPITFSCLSPRFRMKESRIFTVDNERDFYGLIFWNSL</sequence>
<dbReference type="EMBL" id="QLOE01000005">
    <property type="protein sequence ID" value="RAO79030.1"/>
    <property type="molecule type" value="Genomic_DNA"/>
</dbReference>
<evidence type="ECO:0000313" key="2">
    <source>
        <dbReference type="Proteomes" id="UP000249782"/>
    </source>
</evidence>
<comment type="caution">
    <text evidence="1">The sequence shown here is derived from an EMBL/GenBank/DDBJ whole genome shotgun (WGS) entry which is preliminary data.</text>
</comment>
<protein>
    <submittedName>
        <fullName evidence="1">Uncharacterized protein</fullName>
    </submittedName>
</protein>
<gene>
    <name evidence="1" type="ORF">DPC56_05165</name>
</gene>
<proteinExistence type="predicted"/>
<reference evidence="1 2" key="1">
    <citation type="submission" date="2018-06" db="EMBL/GenBank/DDBJ databases">
        <title>Draft genome sequence of hyperthermophilic methanogen Methanothermobacter tenebrarum sp. MCM-B 1447.</title>
        <authorList>
            <person name="Pore S.D."/>
            <person name="Dagar S."/>
            <person name="Dhakephalkar P.K."/>
        </authorList>
    </citation>
    <scope>NUCLEOTIDE SEQUENCE [LARGE SCALE GENOMIC DNA]</scope>
    <source>
        <strain evidence="1 2">MCM B 1447</strain>
    </source>
</reference>
<accession>A0A328PBH1</accession>